<comment type="caution">
    <text evidence="2">The sequence shown here is derived from an EMBL/GenBank/DDBJ whole genome shotgun (WGS) entry which is preliminary data.</text>
</comment>
<keyword evidence="1" id="KW-0812">Transmembrane</keyword>
<keyword evidence="3" id="KW-1185">Reference proteome</keyword>
<protein>
    <submittedName>
        <fullName evidence="2">Uncharacterized protein</fullName>
    </submittedName>
</protein>
<sequence length="172" mass="20496">MCFLCFEKFICWEWNTVWTAFAAIGTVGSFLLLIIPKISSCCNKRKKIKRLHKFFHDLQANGWPKYYKSNYGLEWLNTINFKETNPNNNDSKSLLFFKYQNIFYNDKENLFINNILIPQGYNFFKITDKNLITLIIINDATGEKLCAYIYRDNNIYNSTDNNRKFDTIISWK</sequence>
<dbReference type="AlphaFoldDB" id="A0A369KR06"/>
<gene>
    <name evidence="2" type="ORF">DCC88_11740</name>
</gene>
<feature type="transmembrane region" description="Helical" evidence="1">
    <location>
        <begin position="16"/>
        <end position="35"/>
    </location>
</feature>
<accession>A0A369KR06</accession>
<dbReference type="Proteomes" id="UP000253934">
    <property type="component" value="Unassembled WGS sequence"/>
</dbReference>
<keyword evidence="1" id="KW-0472">Membrane</keyword>
<proteinExistence type="predicted"/>
<name>A0A369KR06_9BACT</name>
<evidence type="ECO:0000313" key="2">
    <source>
        <dbReference type="EMBL" id="RDB35135.1"/>
    </source>
</evidence>
<keyword evidence="1" id="KW-1133">Transmembrane helix</keyword>
<evidence type="ECO:0000313" key="3">
    <source>
        <dbReference type="Proteomes" id="UP000253934"/>
    </source>
</evidence>
<organism evidence="2 3">
    <name type="scientific">Spirobacillus cienkowskii</name>
    <dbReference type="NCBI Taxonomy" id="495820"/>
    <lineage>
        <taxon>Bacteria</taxon>
        <taxon>Pseudomonadati</taxon>
        <taxon>Bdellovibrionota</taxon>
        <taxon>Oligoflexia</taxon>
        <taxon>Silvanigrellales</taxon>
        <taxon>Spirobacillus</taxon>
    </lineage>
</organism>
<evidence type="ECO:0000256" key="1">
    <source>
        <dbReference type="SAM" id="Phobius"/>
    </source>
</evidence>
<reference evidence="2" key="1">
    <citation type="submission" date="2018-04" db="EMBL/GenBank/DDBJ databases">
        <title>Draft genome sequence of the Candidatus Spirobacillus cienkowskii, a pathogen of freshwater Daphnia species, reconstructed from hemolymph metagenomic reads.</title>
        <authorList>
            <person name="Bresciani L."/>
            <person name="Lemos L.N."/>
            <person name="Wale N."/>
            <person name="Lin J.Y."/>
            <person name="Fernandes G.R."/>
            <person name="Duffy M.A."/>
            <person name="Rodrigues J.M."/>
        </authorList>
    </citation>
    <scope>NUCLEOTIDE SEQUENCE [LARGE SCALE GENOMIC DNA]</scope>
    <source>
        <strain evidence="2">Binning01</strain>
    </source>
</reference>
<dbReference type="EMBL" id="QOVW01000102">
    <property type="protein sequence ID" value="RDB35135.1"/>
    <property type="molecule type" value="Genomic_DNA"/>
</dbReference>